<evidence type="ECO:0000256" key="2">
    <source>
        <dbReference type="SAM" id="Phobius"/>
    </source>
</evidence>
<feature type="compositionally biased region" description="Polar residues" evidence="1">
    <location>
        <begin position="502"/>
        <end position="526"/>
    </location>
</feature>
<protein>
    <submittedName>
        <fullName evidence="3">Uncharacterized protein</fullName>
    </submittedName>
</protein>
<dbReference type="Proteomes" id="UP000663828">
    <property type="component" value="Unassembled WGS sequence"/>
</dbReference>
<feature type="region of interest" description="Disordered" evidence="1">
    <location>
        <begin position="502"/>
        <end position="540"/>
    </location>
</feature>
<keyword evidence="2" id="KW-1133">Transmembrane helix</keyword>
<name>A0A814NTC1_ADIRI</name>
<keyword evidence="4" id="KW-1185">Reference proteome</keyword>
<comment type="caution">
    <text evidence="3">The sequence shown here is derived from an EMBL/GenBank/DDBJ whole genome shotgun (WGS) entry which is preliminary data.</text>
</comment>
<organism evidence="3 4">
    <name type="scientific">Adineta ricciae</name>
    <name type="common">Rotifer</name>
    <dbReference type="NCBI Taxonomy" id="249248"/>
    <lineage>
        <taxon>Eukaryota</taxon>
        <taxon>Metazoa</taxon>
        <taxon>Spiralia</taxon>
        <taxon>Gnathifera</taxon>
        <taxon>Rotifera</taxon>
        <taxon>Eurotatoria</taxon>
        <taxon>Bdelloidea</taxon>
        <taxon>Adinetida</taxon>
        <taxon>Adinetidae</taxon>
        <taxon>Adineta</taxon>
    </lineage>
</organism>
<sequence length="625" mass="67758">MKDTILSVMLTNSMHVLIILISFTVNANGSHFLGGIISWRVQNSSTNTSLIGVLITQTYSWTYVPGRCDNNAIVTNQSVSGAIGTLTCSPTCPPGCSGISAVPICIDLSILSGIAVGQRSDIVYIPEGSIFSVLYANSAWGTLSLGGTTWSIASRINLVRRSDNNMFNNAPVATIISPVNIGVNQKTWITVSVSDADGDAVRCRWAGVVNGVDECSSVCSPSSLPPNSIMYSNCTLEITGPAIGNKYAVALMVEDFINSTSTTPLSSVPVQYLVSVVGPASCLVLPEITFSGSSCTLIKVNDTFYGSIFGINHCSSNVTILDISTLSFPGVIQGPLTALNSTIYYKALQWTPTMQQLGFQGMCAIALNSEKSQSPQYCFTFYVTENGTSTCPVVTISNAITTTTTKTSANHIEWSLIAGIAAALALAVLGCYLCLLCRIFKCYPFSSRGRPSVNNDSERSKLPMYARKIGTIRYFRNENPNDLSENSSRSSLIKINNHTQPNITEVSPYSHKTSRKVLSNDTNFNDKSADNDSDTPIPQSRHNVHVKRIRQQHLKNMFDDKLSRMKKIYPHTTSSTNNMNAIPNAVFDVLSQSQMQIQKSIQPKTEHADNSFTNVTVSHISRSNL</sequence>
<dbReference type="AlphaFoldDB" id="A0A814NTC1"/>
<keyword evidence="2" id="KW-0812">Transmembrane</keyword>
<reference evidence="3" key="1">
    <citation type="submission" date="2021-02" db="EMBL/GenBank/DDBJ databases">
        <authorList>
            <person name="Nowell W R."/>
        </authorList>
    </citation>
    <scope>NUCLEOTIDE SEQUENCE</scope>
</reference>
<proteinExistence type="predicted"/>
<keyword evidence="2" id="KW-0472">Membrane</keyword>
<evidence type="ECO:0000313" key="4">
    <source>
        <dbReference type="Proteomes" id="UP000663828"/>
    </source>
</evidence>
<gene>
    <name evidence="3" type="ORF">XAT740_LOCUS18150</name>
</gene>
<accession>A0A814NTC1</accession>
<feature type="transmembrane region" description="Helical" evidence="2">
    <location>
        <begin position="414"/>
        <end position="440"/>
    </location>
</feature>
<evidence type="ECO:0000256" key="1">
    <source>
        <dbReference type="SAM" id="MobiDB-lite"/>
    </source>
</evidence>
<dbReference type="EMBL" id="CAJNOR010001204">
    <property type="protein sequence ID" value="CAF1097116.1"/>
    <property type="molecule type" value="Genomic_DNA"/>
</dbReference>
<evidence type="ECO:0000313" key="3">
    <source>
        <dbReference type="EMBL" id="CAF1097116.1"/>
    </source>
</evidence>